<dbReference type="InterPro" id="IPR011990">
    <property type="entry name" value="TPR-like_helical_dom_sf"/>
</dbReference>
<evidence type="ECO:0000256" key="1">
    <source>
        <dbReference type="SAM" id="SignalP"/>
    </source>
</evidence>
<dbReference type="PRINTS" id="PR00834">
    <property type="entry name" value="PROTEASES2C"/>
</dbReference>
<dbReference type="Pfam" id="PF08238">
    <property type="entry name" value="Sel1"/>
    <property type="match status" value="5"/>
</dbReference>
<dbReference type="Proteomes" id="UP000317155">
    <property type="component" value="Unassembled WGS sequence"/>
</dbReference>
<dbReference type="Pfam" id="PF13365">
    <property type="entry name" value="Trypsin_2"/>
    <property type="match status" value="1"/>
</dbReference>
<dbReference type="SUPFAM" id="SSF50494">
    <property type="entry name" value="Trypsin-like serine proteases"/>
    <property type="match status" value="1"/>
</dbReference>
<reference evidence="2 3" key="1">
    <citation type="submission" date="2019-07" db="EMBL/GenBank/DDBJ databases">
        <title>Insights of Desulfuromonas acetexigens electromicrobiology.</title>
        <authorList>
            <person name="Katuri K."/>
            <person name="Sapireddy V."/>
            <person name="Shaw D.R."/>
            <person name="Saikaly P."/>
        </authorList>
    </citation>
    <scope>NUCLEOTIDE SEQUENCE [LARGE SCALE GENOMIC DNA]</scope>
    <source>
        <strain evidence="2 3">2873</strain>
    </source>
</reference>
<dbReference type="RefSeq" id="WP_092058787.1">
    <property type="nucleotide sequence ID" value="NZ_FOJJ01000041.1"/>
</dbReference>
<name>A0A550J8Z5_9BACT</name>
<protein>
    <submittedName>
        <fullName evidence="2">Trypsin-like serine protease</fullName>
    </submittedName>
</protein>
<dbReference type="EMBL" id="VJVV01000009">
    <property type="protein sequence ID" value="TRO79710.1"/>
    <property type="molecule type" value="Genomic_DNA"/>
</dbReference>
<dbReference type="SUPFAM" id="SSF81901">
    <property type="entry name" value="HCP-like"/>
    <property type="match status" value="2"/>
</dbReference>
<evidence type="ECO:0000313" key="2">
    <source>
        <dbReference type="EMBL" id="TRO79710.1"/>
    </source>
</evidence>
<dbReference type="OrthoDB" id="5460358at2"/>
<dbReference type="InterPro" id="IPR009003">
    <property type="entry name" value="Peptidase_S1_PA"/>
</dbReference>
<dbReference type="PANTHER" id="PTHR11102:SF147">
    <property type="entry name" value="SEL1L ADAPTOR SUBUNIT OF ERAD E3 UBIQUITIN LIGASE"/>
    <property type="match status" value="1"/>
</dbReference>
<dbReference type="Gene3D" id="2.40.10.120">
    <property type="match status" value="1"/>
</dbReference>
<sequence>MATFCINFISLFFFFSLLSTASIAETDQTTSFHGYDENDKREYNRSITEQSFNSNLGLIIELAKSGDITAQKDLGKKYLYGENFLQDYNKAIYWYRKAADTGDLDAQFNLGICYYQRLDQPEDLTEMFYWLEKAASKDHLEAQQMLDVAYAQILEIGSKAFNEGNYEIAFKFLKIAAEKGYSDAQLKIGQMYARGNYVDQDDKMAVKWFTMASNQNHGLSTALLGNMYMNGRGVEKDLNIGLTLIYYAAALGNEQAKSIIEMTRPDHFLAISSIDENRSKAVLSFIDKNITEKSEKKYFWQETIFLSRSEENINAIDSKLLTSYRVEDCRRNEYGFKQLEDIVIPDHKIEMVPAKPGSLIHKYVCENLIQNYNDSENEILSSGTGWLMPSGYIATNHHVVDGHTLISLIDADGKLHRASIVKMDKINDLALLKIDEHPPNLLPLPLSNSHCLAGQEVFTIGYPHPDLLGREAKVTNGIVSSSKGFNDDPRMLQISVPVQAGNSGGPLINPAGEVVGIVTEKLEPMGVFNKTGDFPQNVNYAIKINYLDALSEGLKKLPTRKSKPINKVTISDFVKTYKNSVFLVIAN</sequence>
<keyword evidence="2" id="KW-0378">Hydrolase</keyword>
<proteinExistence type="predicted"/>
<dbReference type="Gene3D" id="1.25.40.10">
    <property type="entry name" value="Tetratricopeptide repeat domain"/>
    <property type="match status" value="2"/>
</dbReference>
<evidence type="ECO:0000313" key="3">
    <source>
        <dbReference type="Proteomes" id="UP000317155"/>
    </source>
</evidence>
<dbReference type="SMART" id="SM00671">
    <property type="entry name" value="SEL1"/>
    <property type="match status" value="5"/>
</dbReference>
<dbReference type="AlphaFoldDB" id="A0A550J8Z5"/>
<organism evidence="2 3">
    <name type="scientific">Trichloromonas acetexigens</name>
    <dbReference type="NCBI Taxonomy" id="38815"/>
    <lineage>
        <taxon>Bacteria</taxon>
        <taxon>Pseudomonadati</taxon>
        <taxon>Thermodesulfobacteriota</taxon>
        <taxon>Desulfuromonadia</taxon>
        <taxon>Desulfuromonadales</taxon>
        <taxon>Trichloromonadaceae</taxon>
        <taxon>Trichloromonas</taxon>
    </lineage>
</organism>
<dbReference type="PANTHER" id="PTHR11102">
    <property type="entry name" value="SEL-1-LIKE PROTEIN"/>
    <property type="match status" value="1"/>
</dbReference>
<dbReference type="InterPro" id="IPR006597">
    <property type="entry name" value="Sel1-like"/>
</dbReference>
<feature type="chain" id="PRO_5021966835" evidence="1">
    <location>
        <begin position="25"/>
        <end position="587"/>
    </location>
</feature>
<keyword evidence="1" id="KW-0732">Signal</keyword>
<dbReference type="InterPro" id="IPR001940">
    <property type="entry name" value="Peptidase_S1C"/>
</dbReference>
<accession>A0A550J8Z5</accession>
<keyword evidence="3" id="KW-1185">Reference proteome</keyword>
<comment type="caution">
    <text evidence="2">The sequence shown here is derived from an EMBL/GenBank/DDBJ whole genome shotgun (WGS) entry which is preliminary data.</text>
</comment>
<gene>
    <name evidence="2" type="ORF">FL622_12425</name>
</gene>
<dbReference type="GO" id="GO:0004252">
    <property type="term" value="F:serine-type endopeptidase activity"/>
    <property type="evidence" value="ECO:0007669"/>
    <property type="project" value="InterPro"/>
</dbReference>
<keyword evidence="2" id="KW-0645">Protease</keyword>
<dbReference type="GO" id="GO:0036503">
    <property type="term" value="P:ERAD pathway"/>
    <property type="evidence" value="ECO:0007669"/>
    <property type="project" value="TreeGrafter"/>
</dbReference>
<dbReference type="InterPro" id="IPR050767">
    <property type="entry name" value="Sel1_AlgK"/>
</dbReference>
<feature type="signal peptide" evidence="1">
    <location>
        <begin position="1"/>
        <end position="24"/>
    </location>
</feature>